<keyword evidence="4" id="KW-1015">Disulfide bond</keyword>
<dbReference type="SUPFAM" id="SSF57625">
    <property type="entry name" value="Invertebrate chitin-binding proteins"/>
    <property type="match status" value="2"/>
</dbReference>
<dbReference type="RefSeq" id="XP_062703164.1">
    <property type="nucleotide sequence ID" value="XM_062847180.1"/>
</dbReference>
<dbReference type="Pfam" id="PF01607">
    <property type="entry name" value="CBM_14"/>
    <property type="match status" value="2"/>
</dbReference>
<dbReference type="GeneID" id="109413805"/>
<evidence type="ECO:0000313" key="8">
    <source>
        <dbReference type="EnsemblMetazoa" id="AALFPA23_002652.P2580"/>
    </source>
</evidence>
<evidence type="ECO:0000256" key="1">
    <source>
        <dbReference type="ARBA" id="ARBA00022669"/>
    </source>
</evidence>
<dbReference type="InterPro" id="IPR036508">
    <property type="entry name" value="Chitin-bd_dom_sf"/>
</dbReference>
<dbReference type="Gene3D" id="2.170.140.10">
    <property type="entry name" value="Chitin binding domain"/>
    <property type="match status" value="2"/>
</dbReference>
<evidence type="ECO:0000259" key="7">
    <source>
        <dbReference type="PROSITE" id="PS50940"/>
    </source>
</evidence>
<dbReference type="InterPro" id="IPR051940">
    <property type="entry name" value="Chitin_bind-dev_reg"/>
</dbReference>
<dbReference type="PROSITE" id="PS50940">
    <property type="entry name" value="CHIT_BIND_II"/>
    <property type="match status" value="2"/>
</dbReference>
<dbReference type="PANTHER" id="PTHR23301:SF0">
    <property type="entry name" value="CHITIN-BINDING TYPE-2 DOMAIN-CONTAINING PROTEIN-RELATED"/>
    <property type="match status" value="1"/>
</dbReference>
<feature type="chain" id="PRO_5045546570" description="Chitin-binding type-2 domain-containing protein" evidence="6">
    <location>
        <begin position="21"/>
        <end position="144"/>
    </location>
</feature>
<evidence type="ECO:0000313" key="9">
    <source>
        <dbReference type="Proteomes" id="UP000069940"/>
    </source>
</evidence>
<keyword evidence="1" id="KW-0147">Chitin-binding</keyword>
<keyword evidence="5" id="KW-0325">Glycoprotein</keyword>
<keyword evidence="3" id="KW-0677">Repeat</keyword>
<evidence type="ECO:0000256" key="4">
    <source>
        <dbReference type="ARBA" id="ARBA00023157"/>
    </source>
</evidence>
<dbReference type="SMART" id="SM00494">
    <property type="entry name" value="ChtBD2"/>
    <property type="match status" value="2"/>
</dbReference>
<feature type="signal peptide" evidence="6">
    <location>
        <begin position="1"/>
        <end position="20"/>
    </location>
</feature>
<sequence length="144" mass="15922">MKSYITLMLLGLCLSQAASSLPCTNYKPLKVPLPGSSTLYIACSSGVTVFRRCSNELLFDAKTNKCIHPKDSRALPEQQTQQQQVVQCPDDFNPAAPAFIAHPTDCTRYFICVKEIAHEYQCPLGTKFNPAINVCDLAENVDCF</sequence>
<dbReference type="InterPro" id="IPR002557">
    <property type="entry name" value="Chitin-bd_dom"/>
</dbReference>
<protein>
    <recommendedName>
        <fullName evidence="7">Chitin-binding type-2 domain-containing protein</fullName>
    </recommendedName>
</protein>
<feature type="domain" description="Chitin-binding type-2" evidence="7">
    <location>
        <begin position="20"/>
        <end position="76"/>
    </location>
</feature>
<keyword evidence="2 6" id="KW-0732">Signal</keyword>
<organism evidence="8 9">
    <name type="scientific">Aedes albopictus</name>
    <name type="common">Asian tiger mosquito</name>
    <name type="synonym">Stegomyia albopicta</name>
    <dbReference type="NCBI Taxonomy" id="7160"/>
    <lineage>
        <taxon>Eukaryota</taxon>
        <taxon>Metazoa</taxon>
        <taxon>Ecdysozoa</taxon>
        <taxon>Arthropoda</taxon>
        <taxon>Hexapoda</taxon>
        <taxon>Insecta</taxon>
        <taxon>Pterygota</taxon>
        <taxon>Neoptera</taxon>
        <taxon>Endopterygota</taxon>
        <taxon>Diptera</taxon>
        <taxon>Nematocera</taxon>
        <taxon>Culicoidea</taxon>
        <taxon>Culicidae</taxon>
        <taxon>Culicinae</taxon>
        <taxon>Aedini</taxon>
        <taxon>Aedes</taxon>
        <taxon>Stegomyia</taxon>
    </lineage>
</organism>
<evidence type="ECO:0000256" key="3">
    <source>
        <dbReference type="ARBA" id="ARBA00022737"/>
    </source>
</evidence>
<evidence type="ECO:0000256" key="6">
    <source>
        <dbReference type="SAM" id="SignalP"/>
    </source>
</evidence>
<keyword evidence="9" id="KW-1185">Reference proteome</keyword>
<dbReference type="Proteomes" id="UP000069940">
    <property type="component" value="Unassembled WGS sequence"/>
</dbReference>
<dbReference type="PANTHER" id="PTHR23301">
    <property type="entry name" value="CHITIN BINDING PERITROPHIN-A"/>
    <property type="match status" value="1"/>
</dbReference>
<reference evidence="9" key="1">
    <citation type="journal article" date="2015" name="Proc. Natl. Acad. Sci. U.S.A.">
        <title>Genome sequence of the Asian Tiger mosquito, Aedes albopictus, reveals insights into its biology, genetics, and evolution.</title>
        <authorList>
            <person name="Chen X.G."/>
            <person name="Jiang X."/>
            <person name="Gu J."/>
            <person name="Xu M."/>
            <person name="Wu Y."/>
            <person name="Deng Y."/>
            <person name="Zhang C."/>
            <person name="Bonizzoni M."/>
            <person name="Dermauw W."/>
            <person name="Vontas J."/>
            <person name="Armbruster P."/>
            <person name="Huang X."/>
            <person name="Yang Y."/>
            <person name="Zhang H."/>
            <person name="He W."/>
            <person name="Peng H."/>
            <person name="Liu Y."/>
            <person name="Wu K."/>
            <person name="Chen J."/>
            <person name="Lirakis M."/>
            <person name="Topalis P."/>
            <person name="Van Leeuwen T."/>
            <person name="Hall A.B."/>
            <person name="Jiang X."/>
            <person name="Thorpe C."/>
            <person name="Mueller R.L."/>
            <person name="Sun C."/>
            <person name="Waterhouse R.M."/>
            <person name="Yan G."/>
            <person name="Tu Z.J."/>
            <person name="Fang X."/>
            <person name="James A.A."/>
        </authorList>
    </citation>
    <scope>NUCLEOTIDE SEQUENCE [LARGE SCALE GENOMIC DNA]</scope>
    <source>
        <strain evidence="9">Foshan</strain>
    </source>
</reference>
<reference evidence="8" key="2">
    <citation type="submission" date="2025-05" db="UniProtKB">
        <authorList>
            <consortium name="EnsemblMetazoa"/>
        </authorList>
    </citation>
    <scope>IDENTIFICATION</scope>
    <source>
        <strain evidence="8">Foshan</strain>
    </source>
</reference>
<evidence type="ECO:0000256" key="5">
    <source>
        <dbReference type="ARBA" id="ARBA00023180"/>
    </source>
</evidence>
<evidence type="ECO:0000256" key="2">
    <source>
        <dbReference type="ARBA" id="ARBA00022729"/>
    </source>
</evidence>
<dbReference type="EnsemblMetazoa" id="AALFPA23_002652.R2580">
    <property type="protein sequence ID" value="AALFPA23_002652.P2580"/>
    <property type="gene ID" value="AALFPA23_002652"/>
</dbReference>
<accession>A0ABM1XT85</accession>
<feature type="domain" description="Chitin-binding type-2" evidence="7">
    <location>
        <begin position="85"/>
        <end position="144"/>
    </location>
</feature>
<name>A0ABM1XT85_AEDAL</name>
<proteinExistence type="predicted"/>